<accession>A0ABQ9I067</accession>
<evidence type="ECO:0000313" key="4">
    <source>
        <dbReference type="Proteomes" id="UP001159363"/>
    </source>
</evidence>
<dbReference type="InterPro" id="IPR004875">
    <property type="entry name" value="DDE_SF_endonuclease_dom"/>
</dbReference>
<sequence>MLFSWNPLENARTKVSPNIMKEAVMQVPEHGKSVRATAKDNGIDRKTLGRYVDIVIKGKERQFQANHVSNPIFSQEQENSLKSYLILSAKLHFDLTPLTTWQSNIRRMRNIDYGVFVHVYVFPRVRLAEQMKDGAPPGSLCLTHPRGWMTSYNFELYLEHFIELIRCSTENRVLIVLDNNESHITPKELQIHKNNRLTLVTLSPHTSHRLQPLDRTVFKPFKAYYNVVADYFMHENPGIPININHIPGLVAKSCGKSFTPENIQKGFACTGIWPLNSQIFSVSYFLAANVTHRPVPTFIQEPNQCGSGHPSVATNAELVISRILTSTPANTTLEIEHALRLEKRRKSSQMKPVINVKRKGFMISYDRPTELDKSSEYPSDYSEIDSDKLSDTSEEEPSIKPTSFEVDEYLLVKFSSKKSVSYYADKITKKRNEREFEVKFLRCCNKCFVFPEKDDIADVVIYNMLKLPKPTELSGTERVASKLAFKFNFPKYDIH</sequence>
<evidence type="ECO:0000259" key="2">
    <source>
        <dbReference type="Pfam" id="PF03184"/>
    </source>
</evidence>
<dbReference type="PANTHER" id="PTHR19303">
    <property type="entry name" value="TRANSPOSON"/>
    <property type="match status" value="1"/>
</dbReference>
<feature type="region of interest" description="Disordered" evidence="1">
    <location>
        <begin position="370"/>
        <end position="399"/>
    </location>
</feature>
<dbReference type="Pfam" id="PF03184">
    <property type="entry name" value="DDE_1"/>
    <property type="match status" value="1"/>
</dbReference>
<gene>
    <name evidence="3" type="ORF">PR048_009551</name>
</gene>
<evidence type="ECO:0000313" key="3">
    <source>
        <dbReference type="EMBL" id="KAJ8890045.1"/>
    </source>
</evidence>
<dbReference type="InterPro" id="IPR050863">
    <property type="entry name" value="CenT-Element_Derived"/>
</dbReference>
<reference evidence="3 4" key="1">
    <citation type="submission" date="2023-02" db="EMBL/GenBank/DDBJ databases">
        <title>LHISI_Scaffold_Assembly.</title>
        <authorList>
            <person name="Stuart O.P."/>
            <person name="Cleave R."/>
            <person name="Magrath M.J.L."/>
            <person name="Mikheyev A.S."/>
        </authorList>
    </citation>
    <scope>NUCLEOTIDE SEQUENCE [LARGE SCALE GENOMIC DNA]</scope>
    <source>
        <strain evidence="3">Daus_M_001</strain>
        <tissue evidence="3">Leg muscle</tissue>
    </source>
</reference>
<name>A0ABQ9I067_9NEOP</name>
<dbReference type="EMBL" id="JARBHB010000003">
    <property type="protein sequence ID" value="KAJ8890045.1"/>
    <property type="molecule type" value="Genomic_DNA"/>
</dbReference>
<protein>
    <recommendedName>
        <fullName evidence="2">DDE-1 domain-containing protein</fullName>
    </recommendedName>
</protein>
<comment type="caution">
    <text evidence="3">The sequence shown here is derived from an EMBL/GenBank/DDBJ whole genome shotgun (WGS) entry which is preliminary data.</text>
</comment>
<keyword evidence="4" id="KW-1185">Reference proteome</keyword>
<organism evidence="3 4">
    <name type="scientific">Dryococelus australis</name>
    <dbReference type="NCBI Taxonomy" id="614101"/>
    <lineage>
        <taxon>Eukaryota</taxon>
        <taxon>Metazoa</taxon>
        <taxon>Ecdysozoa</taxon>
        <taxon>Arthropoda</taxon>
        <taxon>Hexapoda</taxon>
        <taxon>Insecta</taxon>
        <taxon>Pterygota</taxon>
        <taxon>Neoptera</taxon>
        <taxon>Polyneoptera</taxon>
        <taxon>Phasmatodea</taxon>
        <taxon>Verophasmatodea</taxon>
        <taxon>Anareolatae</taxon>
        <taxon>Phasmatidae</taxon>
        <taxon>Eurycanthinae</taxon>
        <taxon>Dryococelus</taxon>
    </lineage>
</organism>
<feature type="domain" description="DDE-1" evidence="2">
    <location>
        <begin position="144"/>
        <end position="227"/>
    </location>
</feature>
<evidence type="ECO:0000256" key="1">
    <source>
        <dbReference type="SAM" id="MobiDB-lite"/>
    </source>
</evidence>
<proteinExistence type="predicted"/>
<dbReference type="PANTHER" id="PTHR19303:SF74">
    <property type="entry name" value="POGO TRANSPOSABLE ELEMENT WITH KRAB DOMAIN"/>
    <property type="match status" value="1"/>
</dbReference>
<dbReference type="Proteomes" id="UP001159363">
    <property type="component" value="Chromosome 3"/>
</dbReference>